<gene>
    <name evidence="2" type="ORF">IPOD504_LOCUS15136</name>
</gene>
<feature type="region of interest" description="Disordered" evidence="1">
    <location>
        <begin position="71"/>
        <end position="112"/>
    </location>
</feature>
<accession>A0ABN8J0Y6</accession>
<sequence length="123" mass="13667">MGGGCHLQVRLKNGSVSPRRPGRSEVAAAIEQWAGFAAGPTRKINLGIGVGRRPQRLRNRLRALGLCNRRTQCPDESASPQRRPHVAKPDSSITLPPPRTAKQEPNRPKLSRTLRYRSSLIFR</sequence>
<proteinExistence type="predicted"/>
<protein>
    <submittedName>
        <fullName evidence="2">Uncharacterized protein</fullName>
    </submittedName>
</protein>
<keyword evidence="3" id="KW-1185">Reference proteome</keyword>
<evidence type="ECO:0000313" key="2">
    <source>
        <dbReference type="EMBL" id="CAH2071474.1"/>
    </source>
</evidence>
<reference evidence="2" key="1">
    <citation type="submission" date="2022-03" db="EMBL/GenBank/DDBJ databases">
        <authorList>
            <person name="Martin H S."/>
        </authorList>
    </citation>
    <scope>NUCLEOTIDE SEQUENCE</scope>
</reference>
<name>A0ABN8J0Y6_9NEOP</name>
<feature type="non-terminal residue" evidence="2">
    <location>
        <position position="123"/>
    </location>
</feature>
<dbReference type="Proteomes" id="UP000837857">
    <property type="component" value="Chromosome 6"/>
</dbReference>
<evidence type="ECO:0000313" key="3">
    <source>
        <dbReference type="Proteomes" id="UP000837857"/>
    </source>
</evidence>
<organism evidence="2 3">
    <name type="scientific">Iphiclides podalirius</name>
    <name type="common">scarce swallowtail</name>
    <dbReference type="NCBI Taxonomy" id="110791"/>
    <lineage>
        <taxon>Eukaryota</taxon>
        <taxon>Metazoa</taxon>
        <taxon>Ecdysozoa</taxon>
        <taxon>Arthropoda</taxon>
        <taxon>Hexapoda</taxon>
        <taxon>Insecta</taxon>
        <taxon>Pterygota</taxon>
        <taxon>Neoptera</taxon>
        <taxon>Endopterygota</taxon>
        <taxon>Lepidoptera</taxon>
        <taxon>Glossata</taxon>
        <taxon>Ditrysia</taxon>
        <taxon>Papilionoidea</taxon>
        <taxon>Papilionidae</taxon>
        <taxon>Papilioninae</taxon>
        <taxon>Iphiclides</taxon>
    </lineage>
</organism>
<evidence type="ECO:0000256" key="1">
    <source>
        <dbReference type="SAM" id="MobiDB-lite"/>
    </source>
</evidence>
<dbReference type="EMBL" id="OW152818">
    <property type="protein sequence ID" value="CAH2071474.1"/>
    <property type="molecule type" value="Genomic_DNA"/>
</dbReference>